<comment type="caution">
    <text evidence="1">The sequence shown here is derived from an EMBL/GenBank/DDBJ whole genome shotgun (WGS) entry which is preliminary data.</text>
</comment>
<dbReference type="Proteomes" id="UP000256845">
    <property type="component" value="Unassembled WGS sequence"/>
</dbReference>
<dbReference type="OrthoDB" id="7362003at2"/>
<protein>
    <submittedName>
        <fullName evidence="1">Uncharacterized protein</fullName>
    </submittedName>
</protein>
<reference evidence="1 2" key="1">
    <citation type="submission" date="2018-07" db="EMBL/GenBank/DDBJ databases">
        <title>Genomic Encyclopedia of Type Strains, Phase III (KMG-III): the genomes of soil and plant-associated and newly described type strains.</title>
        <authorList>
            <person name="Whitman W."/>
        </authorList>
    </citation>
    <scope>NUCLEOTIDE SEQUENCE [LARGE SCALE GENOMIC DNA]</scope>
    <source>
        <strain evidence="1 2">CECT 8488</strain>
    </source>
</reference>
<evidence type="ECO:0000313" key="1">
    <source>
        <dbReference type="EMBL" id="RED47714.1"/>
    </source>
</evidence>
<keyword evidence="2" id="KW-1185">Reference proteome</keyword>
<name>A0A3D9HE18_9PROT</name>
<organism evidence="1 2">
    <name type="scientific">Aestuariispira insulae</name>
    <dbReference type="NCBI Taxonomy" id="1461337"/>
    <lineage>
        <taxon>Bacteria</taxon>
        <taxon>Pseudomonadati</taxon>
        <taxon>Pseudomonadota</taxon>
        <taxon>Alphaproteobacteria</taxon>
        <taxon>Rhodospirillales</taxon>
        <taxon>Kiloniellaceae</taxon>
        <taxon>Aestuariispira</taxon>
    </lineage>
</organism>
<accession>A0A3D9HE18</accession>
<dbReference type="EMBL" id="QRDW01000009">
    <property type="protein sequence ID" value="RED47714.1"/>
    <property type="molecule type" value="Genomic_DNA"/>
</dbReference>
<sequence length="155" mass="17687">MSTPYLEIVLRKVQALEGEQRGYYERVVTSIDTVKAFENKQNVAFMVLAYSLEDLPEPLPAAMPEVSFLNHMASYLRKNQLVISKTLFSEEFARSPAKVAHEIAQGFVARVAEDLLEQYGNGTLDLGESKAFSFRWPYYDADDFPYEDLDEAEED</sequence>
<proteinExistence type="predicted"/>
<evidence type="ECO:0000313" key="2">
    <source>
        <dbReference type="Proteomes" id="UP000256845"/>
    </source>
</evidence>
<dbReference type="AlphaFoldDB" id="A0A3D9HE18"/>
<dbReference type="RefSeq" id="WP_115937864.1">
    <property type="nucleotide sequence ID" value="NZ_QRDW01000009.1"/>
</dbReference>
<gene>
    <name evidence="1" type="ORF">DFP90_10978</name>
</gene>